<protein>
    <submittedName>
        <fullName evidence="2">NAD(P)-dependent oxidoreductase</fullName>
    </submittedName>
</protein>
<organism evidence="2 3">
    <name type="scientific">Candidatus Amphirhobacter heronislandensis</name>
    <dbReference type="NCBI Taxonomy" id="1732024"/>
    <lineage>
        <taxon>Bacteria</taxon>
        <taxon>Pseudomonadati</taxon>
        <taxon>Pseudomonadota</taxon>
        <taxon>Gammaproteobacteria</taxon>
        <taxon>Candidatus Tethybacterales</taxon>
        <taxon>Candidatus Tethybacteraceae</taxon>
        <taxon>Candidatus Amphirhobacter</taxon>
    </lineage>
</organism>
<dbReference type="InterPro" id="IPR036291">
    <property type="entry name" value="NAD(P)-bd_dom_sf"/>
</dbReference>
<feature type="domain" description="NAD-dependent epimerase/dehydratase" evidence="1">
    <location>
        <begin position="9"/>
        <end position="202"/>
    </location>
</feature>
<proteinExistence type="predicted"/>
<sequence length="302" mass="33879">MSDKRKNIIFTGGSGKAGKHMLPWLAAKGYNVLNVDKVPLRGVEHVHNIVADITSAGEMHNVMETYGKFDELETGEQGFEAVVHFAAIPAILFTPDSTLFHINTVGTYNVIEAALARGIRKVIIASSETTYGVVFAKGHREYQYLPLDEEHPTEPMDSYALSKVLNEQTAKAFQLRSGADIYALRIGNVIEPHEYENFPGFFEDPAIRKRICWSYIDTRDLAQLVHLCIEKDGLGYEVFNACNDHSSATQSSAELAKQFFPKTPLRGEIGEHEGLLSNRKAREVLGFKEEHNWRKYVPGHDK</sequence>
<dbReference type="PANTHER" id="PTHR43103:SF6">
    <property type="entry name" value="PUTATIVE-RELATED"/>
    <property type="match status" value="1"/>
</dbReference>
<dbReference type="AlphaFoldDB" id="A0A930UCI7"/>
<reference evidence="2" key="1">
    <citation type="submission" date="2020-10" db="EMBL/GenBank/DDBJ databases">
        <title>An improved Amphimedon queenslandica hologenome assembly reveals how three proteobacterial symbionts can extend the metabolic phenotypic of their marine sponge host.</title>
        <authorList>
            <person name="Degnan B."/>
            <person name="Degnan S."/>
            <person name="Xiang X."/>
        </authorList>
    </citation>
    <scope>NUCLEOTIDE SEQUENCE</scope>
    <source>
        <strain evidence="2">AqS2</strain>
    </source>
</reference>
<dbReference type="EMBL" id="JADHEI010000033">
    <property type="protein sequence ID" value="MBF2735410.1"/>
    <property type="molecule type" value="Genomic_DNA"/>
</dbReference>
<dbReference type="Gene3D" id="3.40.50.720">
    <property type="entry name" value="NAD(P)-binding Rossmann-like Domain"/>
    <property type="match status" value="1"/>
</dbReference>
<dbReference type="CDD" id="cd08946">
    <property type="entry name" value="SDR_e"/>
    <property type="match status" value="1"/>
</dbReference>
<dbReference type="SUPFAM" id="SSF51735">
    <property type="entry name" value="NAD(P)-binding Rossmann-fold domains"/>
    <property type="match status" value="1"/>
</dbReference>
<evidence type="ECO:0000259" key="1">
    <source>
        <dbReference type="Pfam" id="PF01370"/>
    </source>
</evidence>
<comment type="caution">
    <text evidence="2">The sequence shown here is derived from an EMBL/GenBank/DDBJ whole genome shotgun (WGS) entry which is preliminary data.</text>
</comment>
<evidence type="ECO:0000313" key="3">
    <source>
        <dbReference type="Proteomes" id="UP000604381"/>
    </source>
</evidence>
<gene>
    <name evidence="2" type="ORF">ISN26_04955</name>
</gene>
<evidence type="ECO:0000313" key="2">
    <source>
        <dbReference type="EMBL" id="MBF2735410.1"/>
    </source>
</evidence>
<name>A0A930UCI7_9GAMM</name>
<accession>A0A930UCI7</accession>
<dbReference type="Pfam" id="PF01370">
    <property type="entry name" value="Epimerase"/>
    <property type="match status" value="1"/>
</dbReference>
<dbReference type="Proteomes" id="UP000604381">
    <property type="component" value="Unassembled WGS sequence"/>
</dbReference>
<dbReference type="PANTHER" id="PTHR43103">
    <property type="entry name" value="NUCLEOSIDE-DIPHOSPHATE-SUGAR EPIMERASE"/>
    <property type="match status" value="1"/>
</dbReference>
<keyword evidence="3" id="KW-1185">Reference proteome</keyword>
<dbReference type="InterPro" id="IPR001509">
    <property type="entry name" value="Epimerase_deHydtase"/>
</dbReference>